<name>A0A418MSQ8_9ACTN</name>
<reference evidence="2 3" key="1">
    <citation type="submission" date="2018-08" db="EMBL/GenBank/DDBJ databases">
        <title>Jishengella sp. nov., isolated from a root of Azadirachta indica A. Juss. var. siamensis Valenton.</title>
        <authorList>
            <person name="Kuncharoen N."/>
            <person name="Tanasupawat S."/>
            <person name="Kudo T."/>
            <person name="Ohkuma M."/>
        </authorList>
    </citation>
    <scope>NUCLEOTIDE SEQUENCE [LARGE SCALE GENOMIC DNA]</scope>
    <source>
        <strain evidence="2 3">AZ1-13</strain>
    </source>
</reference>
<organism evidence="2 3">
    <name type="scientific">Micromonospora radicis</name>
    <dbReference type="NCBI Taxonomy" id="1894971"/>
    <lineage>
        <taxon>Bacteria</taxon>
        <taxon>Bacillati</taxon>
        <taxon>Actinomycetota</taxon>
        <taxon>Actinomycetes</taxon>
        <taxon>Micromonosporales</taxon>
        <taxon>Micromonosporaceae</taxon>
        <taxon>Micromonospora</taxon>
    </lineage>
</organism>
<dbReference type="InterPro" id="IPR010982">
    <property type="entry name" value="Lambda_DNA-bd_dom_sf"/>
</dbReference>
<feature type="domain" description="HTH cro/C1-type" evidence="1">
    <location>
        <begin position="20"/>
        <end position="73"/>
    </location>
</feature>
<dbReference type="GO" id="GO:0003677">
    <property type="term" value="F:DNA binding"/>
    <property type="evidence" value="ECO:0007669"/>
    <property type="project" value="InterPro"/>
</dbReference>
<dbReference type="Proteomes" id="UP000283832">
    <property type="component" value="Unassembled WGS sequence"/>
</dbReference>
<dbReference type="Pfam" id="PF13560">
    <property type="entry name" value="HTH_31"/>
    <property type="match status" value="1"/>
</dbReference>
<comment type="caution">
    <text evidence="2">The sequence shown here is derived from an EMBL/GenBank/DDBJ whole genome shotgun (WGS) entry which is preliminary data.</text>
</comment>
<dbReference type="PROSITE" id="PS50943">
    <property type="entry name" value="HTH_CROC1"/>
    <property type="match status" value="1"/>
</dbReference>
<dbReference type="AlphaFoldDB" id="A0A418MSQ8"/>
<evidence type="ECO:0000313" key="2">
    <source>
        <dbReference type="EMBL" id="RIV37096.1"/>
    </source>
</evidence>
<dbReference type="InterPro" id="IPR001387">
    <property type="entry name" value="Cro/C1-type_HTH"/>
</dbReference>
<proteinExistence type="predicted"/>
<dbReference type="SUPFAM" id="SSF47413">
    <property type="entry name" value="lambda repressor-like DNA-binding domains"/>
    <property type="match status" value="1"/>
</dbReference>
<protein>
    <submittedName>
        <fullName evidence="2">XRE family transcriptional regulator</fullName>
    </submittedName>
</protein>
<dbReference type="Gene3D" id="1.10.260.40">
    <property type="entry name" value="lambda repressor-like DNA-binding domains"/>
    <property type="match status" value="1"/>
</dbReference>
<dbReference type="OrthoDB" id="884972at2"/>
<keyword evidence="3" id="KW-1185">Reference proteome</keyword>
<gene>
    <name evidence="2" type="ORF">D2L64_17770</name>
</gene>
<evidence type="ECO:0000259" key="1">
    <source>
        <dbReference type="PROSITE" id="PS50943"/>
    </source>
</evidence>
<dbReference type="CDD" id="cd00093">
    <property type="entry name" value="HTH_XRE"/>
    <property type="match status" value="1"/>
</dbReference>
<evidence type="ECO:0000313" key="3">
    <source>
        <dbReference type="Proteomes" id="UP000283832"/>
    </source>
</evidence>
<accession>A0A418MSQ8</accession>
<sequence>MMAEPPLQETERLDLAEFGRMLRERRGTLSIRQAAVDAGVSFSTFSRVEAGAHPDLATFTRLCSWLRVPAARFFNPVTERRMTPLDEAVTHLRTDPRLTPEAASTLTSVLTDMYNTLARDLPQPRTAIACHLRAASVMRPGVPHRLASLLTDMRDELERQVEAGEL</sequence>
<dbReference type="EMBL" id="QXEC01000016">
    <property type="protein sequence ID" value="RIV37096.1"/>
    <property type="molecule type" value="Genomic_DNA"/>
</dbReference>